<dbReference type="FunFam" id="3.30.420.40:FF:000071">
    <property type="entry name" value="Molecular chaperone DnaK"/>
    <property type="match status" value="1"/>
</dbReference>
<evidence type="ECO:0000256" key="3">
    <source>
        <dbReference type="ARBA" id="ARBA00022840"/>
    </source>
</evidence>
<comment type="similarity">
    <text evidence="1">Belongs to the heat shock protein 70 family.</text>
</comment>
<sequence length="197" mass="21299">MEGGEAVVIPNPEGARTTPSVVGFKKDGERVVGETAKRQAITNPDRTIISIKRHMGTSHKETIDSKDYSPQEISAIILQKLKSDAEAYLGQTVTQAVITVPAYFNDSQRQATKDAGKIAGLEVLRIVNEPTAAALAYGMEKSEDQTILVYDLGGGTFDVSILELGDGFFEVKATSGDNQLGGDDFDQVIIDYLRFNV</sequence>
<dbReference type="PANTHER" id="PTHR19375">
    <property type="entry name" value="HEAT SHOCK PROTEIN 70KDA"/>
    <property type="match status" value="1"/>
</dbReference>
<evidence type="ECO:0000313" key="5">
    <source>
        <dbReference type="Proteomes" id="UP000887577"/>
    </source>
</evidence>
<dbReference type="Gene3D" id="3.90.640.10">
    <property type="entry name" value="Actin, Chain A, domain 4"/>
    <property type="match status" value="1"/>
</dbReference>
<dbReference type="Pfam" id="PF00012">
    <property type="entry name" value="HSP70"/>
    <property type="match status" value="2"/>
</dbReference>
<accession>A0A914Y554</accession>
<dbReference type="InterPro" id="IPR013126">
    <property type="entry name" value="Hsp_70_fam"/>
</dbReference>
<evidence type="ECO:0000256" key="2">
    <source>
        <dbReference type="ARBA" id="ARBA00022741"/>
    </source>
</evidence>
<keyword evidence="2" id="KW-0547">Nucleotide-binding</keyword>
<dbReference type="Proteomes" id="UP000887577">
    <property type="component" value="Unplaced"/>
</dbReference>
<evidence type="ECO:0000256" key="1">
    <source>
        <dbReference type="ARBA" id="ARBA00007381"/>
    </source>
</evidence>
<dbReference type="InterPro" id="IPR043129">
    <property type="entry name" value="ATPase_NBD"/>
</dbReference>
<keyword evidence="5" id="KW-1185">Reference proteome</keyword>
<protein>
    <submittedName>
        <fullName evidence="6">Heat shock protein 70</fullName>
    </submittedName>
</protein>
<dbReference type="GO" id="GO:0005524">
    <property type="term" value="F:ATP binding"/>
    <property type="evidence" value="ECO:0007669"/>
    <property type="project" value="UniProtKB-KW"/>
</dbReference>
<evidence type="ECO:0000256" key="4">
    <source>
        <dbReference type="ARBA" id="ARBA00023186"/>
    </source>
</evidence>
<dbReference type="PRINTS" id="PR00301">
    <property type="entry name" value="HEATSHOCK70"/>
</dbReference>
<dbReference type="InterPro" id="IPR018181">
    <property type="entry name" value="Heat_shock_70_CS"/>
</dbReference>
<organism evidence="5 6">
    <name type="scientific">Panagrolaimus superbus</name>
    <dbReference type="NCBI Taxonomy" id="310955"/>
    <lineage>
        <taxon>Eukaryota</taxon>
        <taxon>Metazoa</taxon>
        <taxon>Ecdysozoa</taxon>
        <taxon>Nematoda</taxon>
        <taxon>Chromadorea</taxon>
        <taxon>Rhabditida</taxon>
        <taxon>Tylenchina</taxon>
        <taxon>Panagrolaimomorpha</taxon>
        <taxon>Panagrolaimoidea</taxon>
        <taxon>Panagrolaimidae</taxon>
        <taxon>Panagrolaimus</taxon>
    </lineage>
</organism>
<dbReference type="SUPFAM" id="SSF53067">
    <property type="entry name" value="Actin-like ATPase domain"/>
    <property type="match status" value="2"/>
</dbReference>
<keyword evidence="3" id="KW-0067">ATP-binding</keyword>
<dbReference type="GO" id="GO:0006950">
    <property type="term" value="P:response to stress"/>
    <property type="evidence" value="ECO:0007669"/>
    <property type="project" value="UniProtKB-ARBA"/>
</dbReference>
<proteinExistence type="inferred from homology"/>
<dbReference type="AlphaFoldDB" id="A0A914Y554"/>
<dbReference type="Gene3D" id="3.30.420.40">
    <property type="match status" value="2"/>
</dbReference>
<name>A0A914Y554_9BILA</name>
<evidence type="ECO:0000313" key="6">
    <source>
        <dbReference type="WBParaSite" id="PSU_v2.g1283.t1"/>
    </source>
</evidence>
<dbReference type="WBParaSite" id="PSU_v2.g1283.t1">
    <property type="protein sequence ID" value="PSU_v2.g1283.t1"/>
    <property type="gene ID" value="PSU_v2.g1283"/>
</dbReference>
<keyword evidence="4" id="KW-0143">Chaperone</keyword>
<dbReference type="GO" id="GO:0140662">
    <property type="term" value="F:ATP-dependent protein folding chaperone"/>
    <property type="evidence" value="ECO:0007669"/>
    <property type="project" value="InterPro"/>
</dbReference>
<dbReference type="PROSITE" id="PS00329">
    <property type="entry name" value="HSP70_2"/>
    <property type="match status" value="1"/>
</dbReference>
<reference evidence="6" key="1">
    <citation type="submission" date="2022-11" db="UniProtKB">
        <authorList>
            <consortium name="WormBaseParasite"/>
        </authorList>
    </citation>
    <scope>IDENTIFICATION</scope>
</reference>